<accession>A0A182UGF4</accession>
<proteinExistence type="predicted"/>
<sequence>MCNVSVVVLVVGDLSPCSVKVFVHVIQLGRKVTSDLGPPGFYSISGTSTSLIPLQATGGPTCPATKSPCTIRQPRAAREKDSTASDSGAEPTTIRRSRPPKPS</sequence>
<dbReference type="VEuPathDB" id="VectorBase:AMEC019950"/>
<evidence type="ECO:0000256" key="1">
    <source>
        <dbReference type="SAM" id="MobiDB-lite"/>
    </source>
</evidence>
<dbReference type="Proteomes" id="UP000075902">
    <property type="component" value="Unassembled WGS sequence"/>
</dbReference>
<feature type="region of interest" description="Disordered" evidence="1">
    <location>
        <begin position="55"/>
        <end position="103"/>
    </location>
</feature>
<evidence type="ECO:0000313" key="3">
    <source>
        <dbReference type="Proteomes" id="UP000075902"/>
    </source>
</evidence>
<dbReference type="EnsemblMetazoa" id="AMEC019950-RA">
    <property type="protein sequence ID" value="AMEC019950-PA"/>
    <property type="gene ID" value="AMEC019950"/>
</dbReference>
<organism evidence="2 3">
    <name type="scientific">Anopheles melas</name>
    <dbReference type="NCBI Taxonomy" id="34690"/>
    <lineage>
        <taxon>Eukaryota</taxon>
        <taxon>Metazoa</taxon>
        <taxon>Ecdysozoa</taxon>
        <taxon>Arthropoda</taxon>
        <taxon>Hexapoda</taxon>
        <taxon>Insecta</taxon>
        <taxon>Pterygota</taxon>
        <taxon>Neoptera</taxon>
        <taxon>Endopterygota</taxon>
        <taxon>Diptera</taxon>
        <taxon>Nematocera</taxon>
        <taxon>Culicoidea</taxon>
        <taxon>Culicidae</taxon>
        <taxon>Anophelinae</taxon>
        <taxon>Anopheles</taxon>
    </lineage>
</organism>
<keyword evidence="3" id="KW-1185">Reference proteome</keyword>
<reference evidence="3" key="1">
    <citation type="submission" date="2014-01" db="EMBL/GenBank/DDBJ databases">
        <title>The Genome Sequence of Anopheles melas CM1001059_A (V2).</title>
        <authorList>
            <consortium name="The Broad Institute Genomics Platform"/>
            <person name="Neafsey D.E."/>
            <person name="Besansky N."/>
            <person name="Howell P."/>
            <person name="Walton C."/>
            <person name="Young S.K."/>
            <person name="Zeng Q."/>
            <person name="Gargeya S."/>
            <person name="Fitzgerald M."/>
            <person name="Haas B."/>
            <person name="Abouelleil A."/>
            <person name="Allen A.W."/>
            <person name="Alvarado L."/>
            <person name="Arachchi H.M."/>
            <person name="Berlin A.M."/>
            <person name="Chapman S.B."/>
            <person name="Gainer-Dewar J."/>
            <person name="Goldberg J."/>
            <person name="Griggs A."/>
            <person name="Gujja S."/>
            <person name="Hansen M."/>
            <person name="Howarth C."/>
            <person name="Imamovic A."/>
            <person name="Ireland A."/>
            <person name="Larimer J."/>
            <person name="McCowan C."/>
            <person name="Murphy C."/>
            <person name="Pearson M."/>
            <person name="Poon T.W."/>
            <person name="Priest M."/>
            <person name="Roberts A."/>
            <person name="Saif S."/>
            <person name="Shea T."/>
            <person name="Sisk P."/>
            <person name="Sykes S."/>
            <person name="Wortman J."/>
            <person name="Nusbaum C."/>
            <person name="Birren B."/>
        </authorList>
    </citation>
    <scope>NUCLEOTIDE SEQUENCE [LARGE SCALE GENOMIC DNA]</scope>
    <source>
        <strain evidence="3">CM1001059</strain>
    </source>
</reference>
<name>A0A182UGF4_9DIPT</name>
<reference evidence="2" key="2">
    <citation type="submission" date="2020-05" db="UniProtKB">
        <authorList>
            <consortium name="EnsemblMetazoa"/>
        </authorList>
    </citation>
    <scope>IDENTIFICATION</scope>
    <source>
        <strain evidence="2">CM1001059</strain>
    </source>
</reference>
<evidence type="ECO:0000313" key="2">
    <source>
        <dbReference type="EnsemblMetazoa" id="AMEC019950-PA"/>
    </source>
</evidence>
<protein>
    <submittedName>
        <fullName evidence="2">Uncharacterized protein</fullName>
    </submittedName>
</protein>
<dbReference type="AlphaFoldDB" id="A0A182UGF4"/>